<dbReference type="GO" id="GO:0042254">
    <property type="term" value="P:ribosome biogenesis"/>
    <property type="evidence" value="ECO:0007669"/>
    <property type="project" value="TreeGrafter"/>
</dbReference>
<dbReference type="GO" id="GO:0005730">
    <property type="term" value="C:nucleolus"/>
    <property type="evidence" value="ECO:0007669"/>
    <property type="project" value="TreeGrafter"/>
</dbReference>
<evidence type="ECO:0000256" key="1">
    <source>
        <dbReference type="ARBA" id="ARBA00004123"/>
    </source>
</evidence>
<dbReference type="Proteomes" id="UP000887540">
    <property type="component" value="Unplaced"/>
</dbReference>
<keyword evidence="2 6" id="KW-0853">WD repeat</keyword>
<dbReference type="InterPro" id="IPR020472">
    <property type="entry name" value="WD40_PAC1"/>
</dbReference>
<dbReference type="PROSITE" id="PS50294">
    <property type="entry name" value="WD_REPEATS_REGION"/>
    <property type="match status" value="3"/>
</dbReference>
<dbReference type="SUPFAM" id="SSF50978">
    <property type="entry name" value="WD40 repeat-like"/>
    <property type="match status" value="1"/>
</dbReference>
<dbReference type="InterPro" id="IPR036322">
    <property type="entry name" value="WD40_repeat_dom_sf"/>
</dbReference>
<dbReference type="WBParaSite" id="ACRNAN_Path_1389.g5433.t1">
    <property type="protein sequence ID" value="ACRNAN_Path_1389.g5433.t1"/>
    <property type="gene ID" value="ACRNAN_Path_1389.g5433"/>
</dbReference>
<proteinExistence type="predicted"/>
<feature type="region of interest" description="Disordered" evidence="7">
    <location>
        <begin position="110"/>
        <end position="132"/>
    </location>
</feature>
<evidence type="ECO:0000256" key="7">
    <source>
        <dbReference type="SAM" id="MobiDB-lite"/>
    </source>
</evidence>
<evidence type="ECO:0000259" key="8">
    <source>
        <dbReference type="Pfam" id="PF12265"/>
    </source>
</evidence>
<dbReference type="PANTHER" id="PTHR45903">
    <property type="entry name" value="GLUTAMATE-RICH WD REPEAT-CONTAINING PROTEIN 1"/>
    <property type="match status" value="1"/>
</dbReference>
<dbReference type="InterPro" id="IPR051972">
    <property type="entry name" value="Glutamate-rich_WD_repeat"/>
</dbReference>
<evidence type="ECO:0000256" key="3">
    <source>
        <dbReference type="ARBA" id="ARBA00022737"/>
    </source>
</evidence>
<feature type="repeat" description="WD" evidence="6">
    <location>
        <begin position="300"/>
        <end position="335"/>
    </location>
</feature>
<dbReference type="PROSITE" id="PS50082">
    <property type="entry name" value="WD_REPEATS_2"/>
    <property type="match status" value="3"/>
</dbReference>
<organism evidence="9 10">
    <name type="scientific">Acrobeloides nanus</name>
    <dbReference type="NCBI Taxonomy" id="290746"/>
    <lineage>
        <taxon>Eukaryota</taxon>
        <taxon>Metazoa</taxon>
        <taxon>Ecdysozoa</taxon>
        <taxon>Nematoda</taxon>
        <taxon>Chromadorea</taxon>
        <taxon>Rhabditida</taxon>
        <taxon>Tylenchina</taxon>
        <taxon>Cephalobomorpha</taxon>
        <taxon>Cephaloboidea</taxon>
        <taxon>Cephalobidae</taxon>
        <taxon>Acrobeloides</taxon>
    </lineage>
</organism>
<sequence length="436" mass="49138">MADEFEMDTEAVEENEVEESQTKNKKVYIPGVSRPLKEGEEWEYDPSVYRIFHTFETNLPCLSFDVISDSLGENRSDFPLTCYLASGSQTTRPKDNELAVIRLSNIYGTEKEELDDDESDEEEDEEEQQKKEPIMHAAIIPHFGGINRLKCETLGASSVCAVWNDQGKVQIWNLSNCLSEVDNLSQDEKAKTNLVKMPKEKPLFSFVGHGTEGFSLGWSPLKLGTLASGDRRSRIFIWHMGEGGQWVVDQMPLNKHEASVEDVQWSATEEALLVSCSVDRSIRLWDTRARPADACVHTVANAHDKDVNVLSWNKFDPLLVTGSDDAVLKVWSLKTIQYNEPVALFKHHNGPITSVEWNPNESTTLMASGEDDQTTIWDLAMEAEPGQEDLADVPPQLLFVHMGQKEVKEVHWHKQIPGLAFTTALNGFNLFRTINV</sequence>
<feature type="domain" description="Histone-binding protein RBBP4-like N-terminal" evidence="8">
    <location>
        <begin position="40"/>
        <end position="106"/>
    </location>
</feature>
<accession>A0A914BZW1</accession>
<evidence type="ECO:0000256" key="5">
    <source>
        <dbReference type="ARBA" id="ARBA00040876"/>
    </source>
</evidence>
<dbReference type="Gene3D" id="2.130.10.10">
    <property type="entry name" value="YVTN repeat-like/Quinoprotein amine dehydrogenase"/>
    <property type="match status" value="1"/>
</dbReference>
<evidence type="ECO:0000256" key="2">
    <source>
        <dbReference type="ARBA" id="ARBA00022574"/>
    </source>
</evidence>
<dbReference type="InterPro" id="IPR019775">
    <property type="entry name" value="WD40_repeat_CS"/>
</dbReference>
<keyword evidence="3" id="KW-0677">Repeat</keyword>
<evidence type="ECO:0000313" key="10">
    <source>
        <dbReference type="WBParaSite" id="ACRNAN_Path_1389.g5433.t1"/>
    </source>
</evidence>
<dbReference type="InterPro" id="IPR015943">
    <property type="entry name" value="WD40/YVTN_repeat-like_dom_sf"/>
</dbReference>
<feature type="region of interest" description="Disordered" evidence="7">
    <location>
        <begin position="1"/>
        <end position="26"/>
    </location>
</feature>
<evidence type="ECO:0000256" key="6">
    <source>
        <dbReference type="PROSITE-ProRule" id="PRU00221"/>
    </source>
</evidence>
<evidence type="ECO:0000256" key="4">
    <source>
        <dbReference type="ARBA" id="ARBA00023242"/>
    </source>
</evidence>
<dbReference type="PANTHER" id="PTHR45903:SF1">
    <property type="entry name" value="GLUTAMATE-RICH WD REPEAT-CONTAINING PROTEIN 1"/>
    <property type="match status" value="1"/>
</dbReference>
<dbReference type="InterPro" id="IPR022052">
    <property type="entry name" value="Histone-bd_RBBP4-like_N"/>
</dbReference>
<dbReference type="Pfam" id="PF00400">
    <property type="entry name" value="WD40"/>
    <property type="match status" value="3"/>
</dbReference>
<feature type="repeat" description="WD" evidence="6">
    <location>
        <begin position="345"/>
        <end position="379"/>
    </location>
</feature>
<keyword evidence="9" id="KW-1185">Reference proteome</keyword>
<dbReference type="SMART" id="SM00320">
    <property type="entry name" value="WD40"/>
    <property type="match status" value="4"/>
</dbReference>
<protein>
    <recommendedName>
        <fullName evidence="5">Glutamate-rich WD repeat-containing protein 1</fullName>
    </recommendedName>
</protein>
<feature type="repeat" description="WD" evidence="6">
    <location>
        <begin position="253"/>
        <end position="288"/>
    </location>
</feature>
<reference evidence="10" key="1">
    <citation type="submission" date="2022-11" db="UniProtKB">
        <authorList>
            <consortium name="WormBaseParasite"/>
        </authorList>
    </citation>
    <scope>IDENTIFICATION</scope>
</reference>
<name>A0A914BZW1_9BILA</name>
<dbReference type="PRINTS" id="PR00320">
    <property type="entry name" value="GPROTEINBRPT"/>
</dbReference>
<feature type="compositionally biased region" description="Acidic residues" evidence="7">
    <location>
        <begin position="1"/>
        <end position="19"/>
    </location>
</feature>
<keyword evidence="4" id="KW-0539">Nucleus</keyword>
<evidence type="ECO:0000313" key="9">
    <source>
        <dbReference type="Proteomes" id="UP000887540"/>
    </source>
</evidence>
<feature type="compositionally biased region" description="Acidic residues" evidence="7">
    <location>
        <begin position="112"/>
        <end position="127"/>
    </location>
</feature>
<dbReference type="Pfam" id="PF12265">
    <property type="entry name" value="CAF1C_H4-bd"/>
    <property type="match status" value="1"/>
</dbReference>
<dbReference type="AlphaFoldDB" id="A0A914BZW1"/>
<dbReference type="PROSITE" id="PS00678">
    <property type="entry name" value="WD_REPEATS_1"/>
    <property type="match status" value="2"/>
</dbReference>
<dbReference type="InterPro" id="IPR001680">
    <property type="entry name" value="WD40_rpt"/>
</dbReference>
<comment type="subcellular location">
    <subcellularLocation>
        <location evidence="1">Nucleus</location>
    </subcellularLocation>
</comment>